<name>A0ABR9EZG8_9GAMM</name>
<sequence length="264" mass="29155">MSLALRQPQTFEPSLAACYTGPLANFTPPLIGSMPPLEALNAARWLDAHWLKEDIALMAEQYPGGDLRAVASIWSKWHFSALALPTLVANLLLNRKLPVGLNDLQVVLNDKGCTSRLWLPHEGTPLTTHSPYERFATLIEQHWTPLIEQLAAISGAATRVFWSNAGSYIDHFINVLAEHPLVNEGALEAAKALLETRTLANGKRNPLFQPVRYVQPKGSEEVKRVRKLCCLRYLLDELGTCGTCPLEACNIEASKHARTNQAAC</sequence>
<feature type="domain" description="Ferric siderophore reductase C-terminal" evidence="2">
    <location>
        <begin position="226"/>
        <end position="246"/>
    </location>
</feature>
<comment type="caution">
    <text evidence="3">The sequence shown here is derived from an EMBL/GenBank/DDBJ whole genome shotgun (WGS) entry which is preliminary data.</text>
</comment>
<dbReference type="Pfam" id="PF11575">
    <property type="entry name" value="FhuF_C"/>
    <property type="match status" value="1"/>
</dbReference>
<evidence type="ECO:0000313" key="3">
    <source>
        <dbReference type="EMBL" id="MBE0399614.1"/>
    </source>
</evidence>
<proteinExistence type="predicted"/>
<dbReference type="Pfam" id="PF06276">
    <property type="entry name" value="FhuF"/>
    <property type="match status" value="1"/>
</dbReference>
<dbReference type="InterPro" id="IPR024726">
    <property type="entry name" value="FhuF_C"/>
</dbReference>
<evidence type="ECO:0000313" key="4">
    <source>
        <dbReference type="Proteomes" id="UP001645039"/>
    </source>
</evidence>
<dbReference type="EMBL" id="RRZD01000004">
    <property type="protein sequence ID" value="MBE0399614.1"/>
    <property type="molecule type" value="Genomic_DNA"/>
</dbReference>
<dbReference type="InterPro" id="IPR022770">
    <property type="entry name" value="IucA/IucC-like_C"/>
</dbReference>
<organism evidence="3 4">
    <name type="scientific">Halomonas casei</name>
    <dbReference type="NCBI Taxonomy" id="2742613"/>
    <lineage>
        <taxon>Bacteria</taxon>
        <taxon>Pseudomonadati</taxon>
        <taxon>Pseudomonadota</taxon>
        <taxon>Gammaproteobacteria</taxon>
        <taxon>Oceanospirillales</taxon>
        <taxon>Halomonadaceae</taxon>
        <taxon>Halomonas</taxon>
    </lineage>
</organism>
<feature type="domain" description="Aerobactin siderophore biosynthesis IucA/IucC-like C-terminal" evidence="1">
    <location>
        <begin position="72"/>
        <end position="216"/>
    </location>
</feature>
<evidence type="ECO:0000259" key="2">
    <source>
        <dbReference type="Pfam" id="PF11575"/>
    </source>
</evidence>
<dbReference type="InterPro" id="IPR008090">
    <property type="entry name" value="Fe_iron_reduct"/>
</dbReference>
<reference evidence="3 4" key="1">
    <citation type="submission" date="2020-07" db="EMBL/GenBank/DDBJ databases">
        <title>Halophilic bacteria isolated from french cheeses.</title>
        <authorList>
            <person name="Kothe C.I."/>
            <person name="Farah-Kraiem B."/>
            <person name="Renault P."/>
            <person name="Dridi B."/>
        </authorList>
    </citation>
    <scope>NUCLEOTIDE SEQUENCE [LARGE SCALE GENOMIC DNA]</scope>
    <source>
        <strain evidence="3 4">FME1</strain>
    </source>
</reference>
<dbReference type="RefSeq" id="WP_096281835.1">
    <property type="nucleotide sequence ID" value="NZ_CP189763.1"/>
</dbReference>
<evidence type="ECO:0000259" key="1">
    <source>
        <dbReference type="Pfam" id="PF06276"/>
    </source>
</evidence>
<dbReference type="Proteomes" id="UP001645039">
    <property type="component" value="Unassembled WGS sequence"/>
</dbReference>
<accession>A0ABR9EZG8</accession>
<keyword evidence="4" id="KW-1185">Reference proteome</keyword>
<gene>
    <name evidence="3" type="primary">fhuF</name>
    <name evidence="3" type="ORF">EI168_05755</name>
</gene>
<protein>
    <submittedName>
        <fullName evidence="3">Siderophore-iron reductase FhuF</fullName>
    </submittedName>
</protein>
<dbReference type="NCBIfam" id="TIGR03951">
    <property type="entry name" value="Fe_III_red_FhuF"/>
    <property type="match status" value="1"/>
</dbReference>